<proteinExistence type="predicted"/>
<dbReference type="PANTHER" id="PTHR36503">
    <property type="entry name" value="BLR2520 PROTEIN"/>
    <property type="match status" value="1"/>
</dbReference>
<dbReference type="SUPFAM" id="SSF54593">
    <property type="entry name" value="Glyoxalase/Bleomycin resistance protein/Dihydroxybiphenyl dioxygenase"/>
    <property type="match status" value="1"/>
</dbReference>
<accession>A0ABU3N7J4</accession>
<dbReference type="InterPro" id="IPR029068">
    <property type="entry name" value="Glyas_Bleomycin-R_OHBP_Dase"/>
</dbReference>
<comment type="caution">
    <text evidence="2">The sequence shown here is derived from an EMBL/GenBank/DDBJ whole genome shotgun (WGS) entry which is preliminary data.</text>
</comment>
<protein>
    <submittedName>
        <fullName evidence="2">Lactoylglutathione lyase</fullName>
    </submittedName>
</protein>
<reference evidence="2" key="1">
    <citation type="submission" date="2022-04" db="EMBL/GenBank/DDBJ databases">
        <title>Tomato heritable bacteria conferring resistance against bacterial wilt.</title>
        <authorList>
            <person name="Yin J."/>
        </authorList>
    </citation>
    <scope>NUCLEOTIDE SEQUENCE</scope>
    <source>
        <strain evidence="2">Cra20</strain>
    </source>
</reference>
<dbReference type="EMBL" id="JALMLT010000003">
    <property type="protein sequence ID" value="MDT8759451.1"/>
    <property type="molecule type" value="Genomic_DNA"/>
</dbReference>
<keyword evidence="2" id="KW-0456">Lyase</keyword>
<dbReference type="Gene3D" id="3.10.180.10">
    <property type="entry name" value="2,3-Dihydroxybiphenyl 1,2-Dioxygenase, domain 1"/>
    <property type="match status" value="1"/>
</dbReference>
<name>A0ABU3N7J4_9SPHN</name>
<feature type="domain" description="VOC" evidence="1">
    <location>
        <begin position="3"/>
        <end position="128"/>
    </location>
</feature>
<evidence type="ECO:0000259" key="1">
    <source>
        <dbReference type="PROSITE" id="PS51819"/>
    </source>
</evidence>
<dbReference type="Pfam" id="PF00903">
    <property type="entry name" value="Glyoxalase"/>
    <property type="match status" value="1"/>
</dbReference>
<sequence>MPQMIFVNLPVKDVAKSTAFYEAIGCTKDPRFSNEMASAMQLSDEIVFMILAEDFFKTFTPKQIADAHATSEVLICISRDSREAVDAIVEAAVGAGGKADVGPKQDMGFMYGRTFEDPDGHVFEPMFMDMEAAMAAFPDGPAHEPA</sequence>
<dbReference type="PANTHER" id="PTHR36503:SF2">
    <property type="entry name" value="BLR2408 PROTEIN"/>
    <property type="match status" value="1"/>
</dbReference>
<dbReference type="GO" id="GO:0016829">
    <property type="term" value="F:lyase activity"/>
    <property type="evidence" value="ECO:0007669"/>
    <property type="project" value="UniProtKB-KW"/>
</dbReference>
<evidence type="ECO:0000313" key="2">
    <source>
        <dbReference type="EMBL" id="MDT8759451.1"/>
    </source>
</evidence>
<dbReference type="InterPro" id="IPR037523">
    <property type="entry name" value="VOC_core"/>
</dbReference>
<organism evidence="2">
    <name type="scientific">Sphingomonas psychrotolerans</name>
    <dbReference type="NCBI Taxonomy" id="1327635"/>
    <lineage>
        <taxon>Bacteria</taxon>
        <taxon>Pseudomonadati</taxon>
        <taxon>Pseudomonadota</taxon>
        <taxon>Alphaproteobacteria</taxon>
        <taxon>Sphingomonadales</taxon>
        <taxon>Sphingomonadaceae</taxon>
        <taxon>Sphingomonas</taxon>
    </lineage>
</organism>
<dbReference type="PROSITE" id="PS51819">
    <property type="entry name" value="VOC"/>
    <property type="match status" value="1"/>
</dbReference>
<dbReference type="InterPro" id="IPR004360">
    <property type="entry name" value="Glyas_Fos-R_dOase_dom"/>
</dbReference>
<gene>
    <name evidence="2" type="ORF">MZO42_12165</name>
</gene>